<dbReference type="Proteomes" id="UP001159363">
    <property type="component" value="Chromosome X"/>
</dbReference>
<reference evidence="2 3" key="1">
    <citation type="submission" date="2023-02" db="EMBL/GenBank/DDBJ databases">
        <title>LHISI_Scaffold_Assembly.</title>
        <authorList>
            <person name="Stuart O.P."/>
            <person name="Cleave R."/>
            <person name="Magrath M.J.L."/>
            <person name="Mikheyev A.S."/>
        </authorList>
    </citation>
    <scope>NUCLEOTIDE SEQUENCE [LARGE SCALE GENOMIC DNA]</scope>
    <source>
        <strain evidence="2">Daus_M_001</strain>
        <tissue evidence="2">Leg muscle</tissue>
    </source>
</reference>
<evidence type="ECO:0000256" key="1">
    <source>
        <dbReference type="SAM" id="MobiDB-lite"/>
    </source>
</evidence>
<evidence type="ECO:0000313" key="2">
    <source>
        <dbReference type="EMBL" id="KAJ8885690.1"/>
    </source>
</evidence>
<feature type="compositionally biased region" description="Basic and acidic residues" evidence="1">
    <location>
        <begin position="101"/>
        <end position="113"/>
    </location>
</feature>
<evidence type="ECO:0000313" key="3">
    <source>
        <dbReference type="Proteomes" id="UP001159363"/>
    </source>
</evidence>
<gene>
    <name evidence="2" type="ORF">PR048_011888</name>
</gene>
<sequence>MIGQAVYMKPEPQAPRRLWFPGTIMQLLSSYSYKLTTKEGTRTRRNRRDIHRTNSRIKANIRGQDVVQKNQNRPAPGLPWVSCSNRRAPGQLPSNNTSRNCLEHKGRSADKDTNMLPDVEAQRRQLKTIRGKNIALWVY</sequence>
<comment type="caution">
    <text evidence="2">The sequence shown here is derived from an EMBL/GenBank/DDBJ whole genome shotgun (WGS) entry which is preliminary data.</text>
</comment>
<dbReference type="EMBL" id="JARBHB010000004">
    <property type="protein sequence ID" value="KAJ8885690.1"/>
    <property type="molecule type" value="Genomic_DNA"/>
</dbReference>
<protein>
    <submittedName>
        <fullName evidence="2">Uncharacterized protein</fullName>
    </submittedName>
</protein>
<name>A0ABQ9HMT0_9NEOP</name>
<organism evidence="2 3">
    <name type="scientific">Dryococelus australis</name>
    <dbReference type="NCBI Taxonomy" id="614101"/>
    <lineage>
        <taxon>Eukaryota</taxon>
        <taxon>Metazoa</taxon>
        <taxon>Ecdysozoa</taxon>
        <taxon>Arthropoda</taxon>
        <taxon>Hexapoda</taxon>
        <taxon>Insecta</taxon>
        <taxon>Pterygota</taxon>
        <taxon>Neoptera</taxon>
        <taxon>Polyneoptera</taxon>
        <taxon>Phasmatodea</taxon>
        <taxon>Verophasmatodea</taxon>
        <taxon>Anareolatae</taxon>
        <taxon>Phasmatidae</taxon>
        <taxon>Eurycanthinae</taxon>
        <taxon>Dryococelus</taxon>
    </lineage>
</organism>
<proteinExistence type="predicted"/>
<accession>A0ABQ9HMT0</accession>
<keyword evidence="3" id="KW-1185">Reference proteome</keyword>
<feature type="region of interest" description="Disordered" evidence="1">
    <location>
        <begin position="69"/>
        <end position="117"/>
    </location>
</feature>